<sequence length="114" mass="12141">MSEEPADIPTPMAQHNSQMLELLENRVINGMQAALQPCNYYVIRHRETGVIATTASTTASNAHDAVFGPSTFPACNAYINSTVVTQLAYTSPAFHSHHPSKSSTTPSPAEGASP</sequence>
<organism evidence="2 3">
    <name type="scientific">Xanthomonas populi</name>
    <dbReference type="NCBI Taxonomy" id="53414"/>
    <lineage>
        <taxon>Bacteria</taxon>
        <taxon>Pseudomonadati</taxon>
        <taxon>Pseudomonadota</taxon>
        <taxon>Gammaproteobacteria</taxon>
        <taxon>Lysobacterales</taxon>
        <taxon>Lysobacteraceae</taxon>
        <taxon>Xanthomonas</taxon>
    </lineage>
</organism>
<dbReference type="Proteomes" id="UP000239939">
    <property type="component" value="Unassembled WGS sequence"/>
</dbReference>
<dbReference type="AlphaFoldDB" id="A0A2S7EV62"/>
<protein>
    <submittedName>
        <fullName evidence="2">Uncharacterized protein</fullName>
    </submittedName>
</protein>
<accession>A0A2S7EV62</accession>
<proteinExistence type="predicted"/>
<reference evidence="3" key="1">
    <citation type="submission" date="2016-08" db="EMBL/GenBank/DDBJ databases">
        <authorList>
            <person name="Merda D."/>
            <person name="Briand M."/>
            <person name="Taghouti G."/>
            <person name="Carrere S."/>
            <person name="Gouzy J."/>
            <person name="Portier P."/>
            <person name="Jacques M.-A."/>
            <person name="Fischer-Le Saux M."/>
        </authorList>
    </citation>
    <scope>NUCLEOTIDE SEQUENCE [LARGE SCALE GENOMIC DNA]</scope>
    <source>
        <strain evidence="3">CFBP1817</strain>
    </source>
</reference>
<evidence type="ECO:0000313" key="2">
    <source>
        <dbReference type="EMBL" id="PPU97046.1"/>
    </source>
</evidence>
<dbReference type="EMBL" id="MDEJ01000023">
    <property type="protein sequence ID" value="PPU97046.1"/>
    <property type="molecule type" value="Genomic_DNA"/>
</dbReference>
<evidence type="ECO:0000313" key="3">
    <source>
        <dbReference type="Proteomes" id="UP000239939"/>
    </source>
</evidence>
<gene>
    <name evidence="2" type="ORF">XpopCFBP1817_05605</name>
</gene>
<dbReference type="RefSeq" id="WP_128416362.1">
    <property type="nucleotide sequence ID" value="NZ_MDEJ01000023.1"/>
</dbReference>
<feature type="region of interest" description="Disordered" evidence="1">
    <location>
        <begin position="92"/>
        <end position="114"/>
    </location>
</feature>
<evidence type="ECO:0000256" key="1">
    <source>
        <dbReference type="SAM" id="MobiDB-lite"/>
    </source>
</evidence>
<comment type="caution">
    <text evidence="2">The sequence shown here is derived from an EMBL/GenBank/DDBJ whole genome shotgun (WGS) entry which is preliminary data.</text>
</comment>
<keyword evidence="3" id="KW-1185">Reference proteome</keyword>
<name>A0A2S7EV62_9XANT</name>